<dbReference type="PROSITE" id="PS00778">
    <property type="entry name" value="HIS_ACID_PHOSPHAT_2"/>
    <property type="match status" value="1"/>
</dbReference>
<organism evidence="6 7">
    <name type="scientific">Sporothrix curviconia</name>
    <dbReference type="NCBI Taxonomy" id="1260050"/>
    <lineage>
        <taxon>Eukaryota</taxon>
        <taxon>Fungi</taxon>
        <taxon>Dikarya</taxon>
        <taxon>Ascomycota</taxon>
        <taxon>Pezizomycotina</taxon>
        <taxon>Sordariomycetes</taxon>
        <taxon>Sordariomycetidae</taxon>
        <taxon>Ophiostomatales</taxon>
        <taxon>Ophiostomataceae</taxon>
        <taxon>Sporothrix</taxon>
    </lineage>
</organism>
<keyword evidence="5" id="KW-1133">Transmembrane helix</keyword>
<dbReference type="InterPro" id="IPR029033">
    <property type="entry name" value="His_PPase_superfam"/>
</dbReference>
<dbReference type="CDD" id="cd07061">
    <property type="entry name" value="HP_HAP_like"/>
    <property type="match status" value="1"/>
</dbReference>
<feature type="region of interest" description="Disordered" evidence="4">
    <location>
        <begin position="578"/>
        <end position="604"/>
    </location>
</feature>
<keyword evidence="5" id="KW-0472">Membrane</keyword>
<evidence type="ECO:0000313" key="7">
    <source>
        <dbReference type="Proteomes" id="UP001642405"/>
    </source>
</evidence>
<dbReference type="Gene3D" id="3.40.50.1240">
    <property type="entry name" value="Phosphoglycerate mutase-like"/>
    <property type="match status" value="1"/>
</dbReference>
<dbReference type="PANTHER" id="PTHR20963">
    <property type="entry name" value="MULTIPLE INOSITOL POLYPHOSPHATE PHOSPHATASE-RELATED"/>
    <property type="match status" value="1"/>
</dbReference>
<keyword evidence="7" id="KW-1185">Reference proteome</keyword>
<sequence length="689" mass="76177">MANPVSALVDGVRSLFDGGGRHRYESVPSYAAVYGSYGIDNDEEEEEEYDYNDSYLDDIDGRRRRMGTASFSAYGTTSNNGRRGRERGREPLLYLEPSQIRQRRRQGGRFDSDYKDGVLDSVWARGNRRFLRWTLLATVAALCFYLGVIISRIIVASVRHGRPAASCDTTDHGYQCYPGVAQNWGQYAPFFSVPSELKASDGKAPVRRPDSSPFAPPPDPAADDHVFLPSGCRFTFAQVLSRHGGRDPTSGKSAAYAALVARILETVDRFEDGPDGAFAFLGNYTYRMGADELTRFGELQLEHSGAHFYRRYRSLVQALSESTKSAADHIDPFVRSAGQHRVVLSAIHWIQGFQSARRSDSAYWNKNKHKHSDSEAQHIVLLPEEAGFNNTLSYNGLCTKFSGHAGTVAQQTFAATFVPAITARLNRGLPGAGLSDTEAIYLMDLCPFETIADEEVEGADGTRTVVGGGRRLSPFCHLFSEAEWRDYDYYQTLGKWYGFGDGSALGATQGVGFVNELVARLTESPVEDHTSTNRTMDADPATFPLDARVYADFSHDNDMANIFAALGLYNISSTEAETEAEADTGTRTKTKTKALPPSNTTRTEPADLQSYAASWTVPFAARMYVEKMVCDADTRNKGEAEEYVRILVNDRIMPLPSCGSDQYGRCRLSRFVDSLAFARSGGHWDDCFA</sequence>
<evidence type="ECO:0000256" key="1">
    <source>
        <dbReference type="ARBA" id="ARBA00005375"/>
    </source>
</evidence>
<gene>
    <name evidence="6" type="ORF">SCUCBS95973_003648</name>
</gene>
<feature type="transmembrane region" description="Helical" evidence="5">
    <location>
        <begin position="133"/>
        <end position="155"/>
    </location>
</feature>
<name>A0ABP0BHG0_9PEZI</name>
<evidence type="ECO:0000256" key="2">
    <source>
        <dbReference type="ARBA" id="ARBA00012632"/>
    </source>
</evidence>
<dbReference type="EC" id="3.1.3.8" evidence="2"/>
<comment type="similarity">
    <text evidence="1">Belongs to the histidine acid phosphatase family.</text>
</comment>
<evidence type="ECO:0000313" key="6">
    <source>
        <dbReference type="EMBL" id="CAK7218926.1"/>
    </source>
</evidence>
<protein>
    <recommendedName>
        <fullName evidence="2">3-phytase</fullName>
        <ecNumber evidence="2">3.1.3.8</ecNumber>
    </recommendedName>
</protein>
<dbReference type="PANTHER" id="PTHR20963:SF24">
    <property type="entry name" value="3-PHYTASE B"/>
    <property type="match status" value="1"/>
</dbReference>
<dbReference type="SUPFAM" id="SSF53254">
    <property type="entry name" value="Phosphoglycerate mutase-like"/>
    <property type="match status" value="1"/>
</dbReference>
<evidence type="ECO:0000256" key="5">
    <source>
        <dbReference type="SAM" id="Phobius"/>
    </source>
</evidence>
<accession>A0ABP0BHG0</accession>
<keyword evidence="3" id="KW-0378">Hydrolase</keyword>
<proteinExistence type="inferred from homology"/>
<comment type="caution">
    <text evidence="6">The sequence shown here is derived from an EMBL/GenBank/DDBJ whole genome shotgun (WGS) entry which is preliminary data.</text>
</comment>
<dbReference type="InterPro" id="IPR000560">
    <property type="entry name" value="His_Pase_clade-2"/>
</dbReference>
<evidence type="ECO:0000256" key="3">
    <source>
        <dbReference type="ARBA" id="ARBA00022801"/>
    </source>
</evidence>
<dbReference type="InterPro" id="IPR033379">
    <property type="entry name" value="Acid_Pase_AS"/>
</dbReference>
<reference evidence="6 7" key="1">
    <citation type="submission" date="2024-01" db="EMBL/GenBank/DDBJ databases">
        <authorList>
            <person name="Allen C."/>
            <person name="Tagirdzhanova G."/>
        </authorList>
    </citation>
    <scope>NUCLEOTIDE SEQUENCE [LARGE SCALE GENOMIC DNA]</scope>
</reference>
<feature type="region of interest" description="Disordered" evidence="4">
    <location>
        <begin position="201"/>
        <end position="220"/>
    </location>
</feature>
<dbReference type="EMBL" id="CAWUHB010000016">
    <property type="protein sequence ID" value="CAK7218926.1"/>
    <property type="molecule type" value="Genomic_DNA"/>
</dbReference>
<evidence type="ECO:0000256" key="4">
    <source>
        <dbReference type="SAM" id="MobiDB-lite"/>
    </source>
</evidence>
<keyword evidence="5" id="KW-0812">Transmembrane</keyword>
<dbReference type="Proteomes" id="UP001642405">
    <property type="component" value="Unassembled WGS sequence"/>
</dbReference>
<dbReference type="Pfam" id="PF00328">
    <property type="entry name" value="His_Phos_2"/>
    <property type="match status" value="1"/>
</dbReference>